<dbReference type="InterPro" id="IPR039421">
    <property type="entry name" value="Type_1_exporter"/>
</dbReference>
<dbReference type="OrthoDB" id="3185510at2"/>
<dbReference type="SMART" id="SM00382">
    <property type="entry name" value="AAA"/>
    <property type="match status" value="1"/>
</dbReference>
<evidence type="ECO:0000256" key="4">
    <source>
        <dbReference type="ARBA" id="ARBA00022840"/>
    </source>
</evidence>
<sequence>MQNIFRHIGQFKYKLILLYIGIILISLISLFQPLLFSIFIDGIVDQVRYLRIIKIISLITIINLLSIIFKYVIGINEKKLYNKINYSYLVSLIKHIQKIPYSNFLKHDPIYISNKIKEDSTKVMSFIVNQLPSVLMNLGQIVFALFYLIKLDSLFIIVISVFVSFYLLLYFIIKNPLFEKYYSLRESSDRFEESLVYQFTTMKLVRIKALYFESLNTLNSKFNLMYDSNISYTKLSHLFNSLDNIISTLFTVTIMVIFGRKVYLGEITLGQFTAIQIYFTMILNALKYFIAFFKTYQEFKVSYIRVNEFLRIEKEYNGNEILESIDSISLSDLRFTYDDLNRENECFDFCNLSLKFSKNNIYLIKGRNGSGKSTLLNIATGLFNTEIQGGHVKYNNKDLKYLDMYDTRKRFIGYIDQIAYSSSDLVLDYLANDKYLKYNLEDKEDKDCKLKNYNKLNKIVNERIRELKLDKYFSYEENILTKKISELSGGERQKINIIKEFLKKPDVIYFDEPNTALDTQSIEDLKLLLKDFKKNFIFIIVTHDKHFDNIADHIIEIKETAKRTS</sequence>
<dbReference type="RefSeq" id="WP_089285360.1">
    <property type="nucleotide sequence ID" value="NZ_FZOJ01000048.1"/>
</dbReference>
<evidence type="ECO:0000256" key="1">
    <source>
        <dbReference type="ARBA" id="ARBA00004651"/>
    </source>
</evidence>
<dbReference type="PROSITE" id="PS50929">
    <property type="entry name" value="ABC_TM1F"/>
    <property type="match status" value="1"/>
</dbReference>
<dbReference type="PROSITE" id="PS00211">
    <property type="entry name" value="ABC_TRANSPORTER_1"/>
    <property type="match status" value="1"/>
</dbReference>
<dbReference type="PROSITE" id="PS50893">
    <property type="entry name" value="ABC_TRANSPORTER_2"/>
    <property type="match status" value="1"/>
</dbReference>
<dbReference type="GO" id="GO:0140359">
    <property type="term" value="F:ABC-type transporter activity"/>
    <property type="evidence" value="ECO:0007669"/>
    <property type="project" value="InterPro"/>
</dbReference>
<reference evidence="10 11" key="1">
    <citation type="submission" date="2017-06" db="EMBL/GenBank/DDBJ databases">
        <authorList>
            <person name="Kim H.J."/>
            <person name="Triplett B.A."/>
        </authorList>
    </citation>
    <scope>NUCLEOTIDE SEQUENCE [LARGE SCALE GENOMIC DNA]</scope>
    <source>
        <strain evidence="10 11">SCA</strain>
    </source>
</reference>
<evidence type="ECO:0000256" key="2">
    <source>
        <dbReference type="ARBA" id="ARBA00022692"/>
    </source>
</evidence>
<name>A0A239KJU9_9FIRM</name>
<dbReference type="AlphaFoldDB" id="A0A239KJU9"/>
<feature type="domain" description="ABC transmembrane type-1" evidence="9">
    <location>
        <begin position="20"/>
        <end position="298"/>
    </location>
</feature>
<evidence type="ECO:0000313" key="11">
    <source>
        <dbReference type="Proteomes" id="UP000198304"/>
    </source>
</evidence>
<evidence type="ECO:0000256" key="5">
    <source>
        <dbReference type="ARBA" id="ARBA00022989"/>
    </source>
</evidence>
<dbReference type="InterPro" id="IPR003439">
    <property type="entry name" value="ABC_transporter-like_ATP-bd"/>
</dbReference>
<feature type="transmembrane region" description="Helical" evidence="7">
    <location>
        <begin position="16"/>
        <end position="40"/>
    </location>
</feature>
<dbReference type="GO" id="GO:0005524">
    <property type="term" value="F:ATP binding"/>
    <property type="evidence" value="ECO:0007669"/>
    <property type="project" value="UniProtKB-KW"/>
</dbReference>
<accession>A0A239KJU9</accession>
<dbReference type="Proteomes" id="UP000198304">
    <property type="component" value="Unassembled WGS sequence"/>
</dbReference>
<keyword evidence="2 7" id="KW-0812">Transmembrane</keyword>
<dbReference type="SUPFAM" id="SSF90123">
    <property type="entry name" value="ABC transporter transmembrane region"/>
    <property type="match status" value="1"/>
</dbReference>
<keyword evidence="3" id="KW-0547">Nucleotide-binding</keyword>
<evidence type="ECO:0000256" key="3">
    <source>
        <dbReference type="ARBA" id="ARBA00022741"/>
    </source>
</evidence>
<evidence type="ECO:0000259" key="9">
    <source>
        <dbReference type="PROSITE" id="PS50929"/>
    </source>
</evidence>
<keyword evidence="4" id="KW-0067">ATP-binding</keyword>
<dbReference type="CDD" id="cd07346">
    <property type="entry name" value="ABC_6TM_exporters"/>
    <property type="match status" value="1"/>
</dbReference>
<comment type="subcellular location">
    <subcellularLocation>
        <location evidence="1">Cell membrane</location>
        <topology evidence="1">Multi-pass membrane protein</topology>
    </subcellularLocation>
</comment>
<feature type="domain" description="ABC transporter" evidence="8">
    <location>
        <begin position="328"/>
        <end position="564"/>
    </location>
</feature>
<dbReference type="InterPro" id="IPR036640">
    <property type="entry name" value="ABC1_TM_sf"/>
</dbReference>
<feature type="transmembrane region" description="Helical" evidence="7">
    <location>
        <begin position="275"/>
        <end position="293"/>
    </location>
</feature>
<feature type="transmembrane region" description="Helical" evidence="7">
    <location>
        <begin position="123"/>
        <end position="148"/>
    </location>
</feature>
<feature type="transmembrane region" description="Helical" evidence="7">
    <location>
        <begin position="52"/>
        <end position="73"/>
    </location>
</feature>
<proteinExistence type="predicted"/>
<evidence type="ECO:0000256" key="6">
    <source>
        <dbReference type="ARBA" id="ARBA00023136"/>
    </source>
</evidence>
<dbReference type="SUPFAM" id="SSF52540">
    <property type="entry name" value="P-loop containing nucleoside triphosphate hydrolases"/>
    <property type="match status" value="1"/>
</dbReference>
<dbReference type="InterPro" id="IPR011527">
    <property type="entry name" value="ABC1_TM_dom"/>
</dbReference>
<dbReference type="GO" id="GO:0016887">
    <property type="term" value="F:ATP hydrolysis activity"/>
    <property type="evidence" value="ECO:0007669"/>
    <property type="project" value="InterPro"/>
</dbReference>
<evidence type="ECO:0000313" key="10">
    <source>
        <dbReference type="EMBL" id="SNT17879.1"/>
    </source>
</evidence>
<dbReference type="PANTHER" id="PTHR24221:SF654">
    <property type="entry name" value="ATP-BINDING CASSETTE SUB-FAMILY B MEMBER 6"/>
    <property type="match status" value="1"/>
</dbReference>
<dbReference type="GO" id="GO:0034040">
    <property type="term" value="F:ATPase-coupled lipid transmembrane transporter activity"/>
    <property type="evidence" value="ECO:0007669"/>
    <property type="project" value="TreeGrafter"/>
</dbReference>
<keyword evidence="6 7" id="KW-0472">Membrane</keyword>
<dbReference type="InterPro" id="IPR027417">
    <property type="entry name" value="P-loop_NTPase"/>
</dbReference>
<feature type="transmembrane region" description="Helical" evidence="7">
    <location>
        <begin position="154"/>
        <end position="173"/>
    </location>
</feature>
<dbReference type="InterPro" id="IPR003593">
    <property type="entry name" value="AAA+_ATPase"/>
</dbReference>
<feature type="transmembrane region" description="Helical" evidence="7">
    <location>
        <begin position="244"/>
        <end position="263"/>
    </location>
</feature>
<dbReference type="EMBL" id="FZOJ01000048">
    <property type="protein sequence ID" value="SNT17879.1"/>
    <property type="molecule type" value="Genomic_DNA"/>
</dbReference>
<dbReference type="InterPro" id="IPR017871">
    <property type="entry name" value="ABC_transporter-like_CS"/>
</dbReference>
<evidence type="ECO:0000256" key="7">
    <source>
        <dbReference type="SAM" id="Phobius"/>
    </source>
</evidence>
<dbReference type="Gene3D" id="3.40.50.300">
    <property type="entry name" value="P-loop containing nucleotide triphosphate hydrolases"/>
    <property type="match status" value="1"/>
</dbReference>
<dbReference type="Gene3D" id="1.20.1560.10">
    <property type="entry name" value="ABC transporter type 1, transmembrane domain"/>
    <property type="match status" value="1"/>
</dbReference>
<dbReference type="PANTHER" id="PTHR24221">
    <property type="entry name" value="ATP-BINDING CASSETTE SUB-FAMILY B"/>
    <property type="match status" value="1"/>
</dbReference>
<dbReference type="Pfam" id="PF00005">
    <property type="entry name" value="ABC_tran"/>
    <property type="match status" value="1"/>
</dbReference>
<keyword evidence="5 7" id="KW-1133">Transmembrane helix</keyword>
<protein>
    <submittedName>
        <fullName evidence="10">ABC-type bacteriocin/lantibiotic exporter, contains an N-terminal double-glycine peptidase domain</fullName>
    </submittedName>
</protein>
<dbReference type="GO" id="GO:0005886">
    <property type="term" value="C:plasma membrane"/>
    <property type="evidence" value="ECO:0007669"/>
    <property type="project" value="UniProtKB-SubCell"/>
</dbReference>
<keyword evidence="11" id="KW-1185">Reference proteome</keyword>
<gene>
    <name evidence="10" type="ORF">SAMN05446037_104812</name>
</gene>
<organism evidence="10 11">
    <name type="scientific">Anaerovirgula multivorans</name>
    <dbReference type="NCBI Taxonomy" id="312168"/>
    <lineage>
        <taxon>Bacteria</taxon>
        <taxon>Bacillati</taxon>
        <taxon>Bacillota</taxon>
        <taxon>Clostridia</taxon>
        <taxon>Peptostreptococcales</taxon>
        <taxon>Natronincolaceae</taxon>
        <taxon>Anaerovirgula</taxon>
    </lineage>
</organism>
<evidence type="ECO:0000259" key="8">
    <source>
        <dbReference type="PROSITE" id="PS50893"/>
    </source>
</evidence>